<comment type="caution">
    <text evidence="1">The sequence shown here is derived from an EMBL/GenBank/DDBJ whole genome shotgun (WGS) entry which is preliminary data.</text>
</comment>
<keyword evidence="2" id="KW-1185">Reference proteome</keyword>
<proteinExistence type="predicted"/>
<evidence type="ECO:0000313" key="2">
    <source>
        <dbReference type="Proteomes" id="UP001596020"/>
    </source>
</evidence>
<evidence type="ECO:0008006" key="3">
    <source>
        <dbReference type="Google" id="ProtNLM"/>
    </source>
</evidence>
<dbReference type="Proteomes" id="UP001596020">
    <property type="component" value="Unassembled WGS sequence"/>
</dbReference>
<dbReference type="EMBL" id="JBHSGO010000207">
    <property type="protein sequence ID" value="MFC4666572.1"/>
    <property type="molecule type" value="Genomic_DNA"/>
</dbReference>
<organism evidence="1 2">
    <name type="scientific">Falsiporphyromonas endometrii</name>
    <dbReference type="NCBI Taxonomy" id="1387297"/>
    <lineage>
        <taxon>Bacteria</taxon>
        <taxon>Pseudomonadati</taxon>
        <taxon>Bacteroidota</taxon>
        <taxon>Bacteroidia</taxon>
        <taxon>Bacteroidales</taxon>
        <taxon>Porphyromonadaceae</taxon>
        <taxon>Falsiporphyromonas</taxon>
    </lineage>
</organism>
<accession>A0ABV9K972</accession>
<sequence>MRKIIPLLAIIFCLIGCKKTPVQELKSYLNDSYKKIEKIKDPDRCSIEVAGAFLDLENQSFAKELDTISGEEQSEALAEMIKFISNVSNHMKNIGVPQEEIDEFIDSFSEEFS</sequence>
<dbReference type="RefSeq" id="WP_380079769.1">
    <property type="nucleotide sequence ID" value="NZ_JBHSGO010000207.1"/>
</dbReference>
<protein>
    <recommendedName>
        <fullName evidence="3">Lipoprotein</fullName>
    </recommendedName>
</protein>
<evidence type="ECO:0000313" key="1">
    <source>
        <dbReference type="EMBL" id="MFC4666572.1"/>
    </source>
</evidence>
<name>A0ABV9K972_9PORP</name>
<gene>
    <name evidence="1" type="ORF">ACFO3G_08200</name>
</gene>
<reference evidence="2" key="1">
    <citation type="journal article" date="2019" name="Int. J. Syst. Evol. Microbiol.">
        <title>The Global Catalogue of Microorganisms (GCM) 10K type strain sequencing project: providing services to taxonomists for standard genome sequencing and annotation.</title>
        <authorList>
            <consortium name="The Broad Institute Genomics Platform"/>
            <consortium name="The Broad Institute Genome Sequencing Center for Infectious Disease"/>
            <person name="Wu L."/>
            <person name="Ma J."/>
        </authorList>
    </citation>
    <scope>NUCLEOTIDE SEQUENCE [LARGE SCALE GENOMIC DNA]</scope>
    <source>
        <strain evidence="2">CGMCC 4.7357</strain>
    </source>
</reference>